<dbReference type="Proteomes" id="UP000229703">
    <property type="component" value="Unassembled WGS sequence"/>
</dbReference>
<proteinExistence type="predicted"/>
<organism evidence="1 2">
    <name type="scientific">bacterium (Candidatus Ratteibacteria) CG_4_10_14_3_um_filter_41_18</name>
    <dbReference type="NCBI Taxonomy" id="2014287"/>
    <lineage>
        <taxon>Bacteria</taxon>
        <taxon>Candidatus Ratteibacteria</taxon>
    </lineage>
</organism>
<dbReference type="Pfam" id="PF06262">
    <property type="entry name" value="Zincin_1"/>
    <property type="match status" value="1"/>
</dbReference>
<dbReference type="SUPFAM" id="SSF55486">
    <property type="entry name" value="Metalloproteases ('zincins'), catalytic domain"/>
    <property type="match status" value="1"/>
</dbReference>
<dbReference type="AlphaFoldDB" id="A0A2M7M4R2"/>
<dbReference type="Gene3D" id="3.30.2010.20">
    <property type="match status" value="1"/>
</dbReference>
<dbReference type="InterPro" id="IPR010428">
    <property type="entry name" value="Zincin_1"/>
</dbReference>
<sequence length="135" mass="15951">MRTFQVRFEIPYNKFRLEKKRFEKLVAEAIETLPEKFQKKIQNLNVAVEDEPSDEILRQQGIGQSNTLLGLYHGVPLKNRGVSYTNVLPDKIIIYQKPIEKLCRDENEIKEKVREVFRHELGHHFGMSEQDLRSI</sequence>
<accession>A0A2M7M4R2</accession>
<evidence type="ECO:0000313" key="2">
    <source>
        <dbReference type="Proteomes" id="UP000229703"/>
    </source>
</evidence>
<evidence type="ECO:0000313" key="1">
    <source>
        <dbReference type="EMBL" id="PIX77668.1"/>
    </source>
</evidence>
<name>A0A2M7M4R2_9BACT</name>
<dbReference type="CDD" id="cd12952">
    <property type="entry name" value="MMP_ACEL2062"/>
    <property type="match status" value="1"/>
</dbReference>
<comment type="caution">
    <text evidence="1">The sequence shown here is derived from an EMBL/GenBank/DDBJ whole genome shotgun (WGS) entry which is preliminary data.</text>
</comment>
<protein>
    <recommendedName>
        <fullName evidence="3">Metallopeptidase family protein</fullName>
    </recommendedName>
</protein>
<dbReference type="EMBL" id="PFJK01000059">
    <property type="protein sequence ID" value="PIX77668.1"/>
    <property type="molecule type" value="Genomic_DNA"/>
</dbReference>
<dbReference type="InterPro" id="IPR038555">
    <property type="entry name" value="Zincin_1_sf"/>
</dbReference>
<evidence type="ECO:0008006" key="3">
    <source>
        <dbReference type="Google" id="ProtNLM"/>
    </source>
</evidence>
<gene>
    <name evidence="1" type="ORF">COZ37_01510</name>
</gene>
<reference evidence="2" key="1">
    <citation type="submission" date="2017-09" db="EMBL/GenBank/DDBJ databases">
        <title>Depth-based differentiation of microbial function through sediment-hosted aquifers and enrichment of novel symbionts in the deep terrestrial subsurface.</title>
        <authorList>
            <person name="Probst A.J."/>
            <person name="Ladd B."/>
            <person name="Jarett J.K."/>
            <person name="Geller-Mcgrath D.E."/>
            <person name="Sieber C.M.K."/>
            <person name="Emerson J.B."/>
            <person name="Anantharaman K."/>
            <person name="Thomas B.C."/>
            <person name="Malmstrom R."/>
            <person name="Stieglmeier M."/>
            <person name="Klingl A."/>
            <person name="Woyke T."/>
            <person name="Ryan C.M."/>
            <person name="Banfield J.F."/>
        </authorList>
    </citation>
    <scope>NUCLEOTIDE SEQUENCE [LARGE SCALE GENOMIC DNA]</scope>
</reference>